<evidence type="ECO:0000313" key="2">
    <source>
        <dbReference type="Proteomes" id="UP000887300"/>
    </source>
</evidence>
<protein>
    <submittedName>
        <fullName evidence="1">Uncharacterized protein</fullName>
    </submittedName>
</protein>
<proteinExistence type="predicted"/>
<evidence type="ECO:0000313" key="1">
    <source>
        <dbReference type="EMBL" id="MBU2724908.1"/>
    </source>
</evidence>
<sequence length="80" mass="9331">MRTHRNSFDASPLAIFVKWLETAKPAELIAKRDMLRDQFGEDASMNRAVRRFIEACEAEMEVREDLYFLPSNRRQRGVAA</sequence>
<reference evidence="1" key="1">
    <citation type="journal article" date="2021" name="ISME J.">
        <title>Genomic evolution of the class Acidithiobacillia: deep-branching Proteobacteria living in extreme acidic conditions.</title>
        <authorList>
            <person name="Moya-Beltran A."/>
            <person name="Beard S."/>
            <person name="Rojas-Villalobos C."/>
            <person name="Issotta F."/>
            <person name="Gallardo Y."/>
            <person name="Ulloa R."/>
            <person name="Giaveno A."/>
            <person name="Degli Esposti M."/>
            <person name="Johnson D.B."/>
            <person name="Quatrini R."/>
        </authorList>
    </citation>
    <scope>NUCLEOTIDE SEQUENCE</scope>
    <source>
        <strain evidence="1">DSM 583</strain>
    </source>
</reference>
<dbReference type="Proteomes" id="UP000887300">
    <property type="component" value="Unassembled WGS sequence"/>
</dbReference>
<accession>A0A8X8GKX2</accession>
<gene>
    <name evidence="1" type="ORF">HF568_17300</name>
</gene>
<dbReference type="RefSeq" id="WP_215886049.1">
    <property type="nucleotide sequence ID" value="NZ_CP134225.1"/>
</dbReference>
<dbReference type="EMBL" id="JABBHS010000534">
    <property type="protein sequence ID" value="MBU2724908.1"/>
    <property type="molecule type" value="Genomic_DNA"/>
</dbReference>
<organism evidence="1 2">
    <name type="scientific">Acidithiobacillus ferridurans</name>
    <dbReference type="NCBI Taxonomy" id="1232575"/>
    <lineage>
        <taxon>Bacteria</taxon>
        <taxon>Pseudomonadati</taxon>
        <taxon>Pseudomonadota</taxon>
        <taxon>Acidithiobacillia</taxon>
        <taxon>Acidithiobacillales</taxon>
        <taxon>Acidithiobacillaceae</taxon>
        <taxon>Acidithiobacillus</taxon>
    </lineage>
</organism>
<comment type="caution">
    <text evidence="1">The sequence shown here is derived from an EMBL/GenBank/DDBJ whole genome shotgun (WGS) entry which is preliminary data.</text>
</comment>
<dbReference type="AlphaFoldDB" id="A0A8X8GKX2"/>
<name>A0A8X8GKX2_ACIFI</name>